<evidence type="ECO:0000313" key="2">
    <source>
        <dbReference type="Proteomes" id="UP000027215"/>
    </source>
</evidence>
<dbReference type="AlphaFoldDB" id="A0A060H7C1"/>
<proteinExistence type="predicted"/>
<dbReference type="PATRIC" id="fig|155920.8.peg.1502"/>
<reference evidence="1 2" key="1">
    <citation type="submission" date="2013-08" db="EMBL/GenBank/DDBJ databases">
        <authorList>
            <person name="Stouthamer R."/>
            <person name="Nunney L."/>
        </authorList>
    </citation>
    <scope>NUCLEOTIDE SEQUENCE [LARGE SCALE GENOMIC DNA]</scope>
    <source>
        <strain evidence="2">ann-1</strain>
    </source>
</reference>
<organism evidence="1 2">
    <name type="scientific">Xylella fastidiosa subsp. sandyi Ann-1</name>
    <dbReference type="NCBI Taxonomy" id="155920"/>
    <lineage>
        <taxon>Bacteria</taxon>
        <taxon>Pseudomonadati</taxon>
        <taxon>Pseudomonadota</taxon>
        <taxon>Gammaproteobacteria</taxon>
        <taxon>Lysobacterales</taxon>
        <taxon>Lysobacteraceae</taxon>
        <taxon>Xylella</taxon>
    </lineage>
</organism>
<dbReference type="HOGENOM" id="CLU_217334_0_0_6"/>
<dbReference type="EMBL" id="CP006696">
    <property type="protein sequence ID" value="AIC11220.1"/>
    <property type="molecule type" value="Genomic_DNA"/>
</dbReference>
<protein>
    <submittedName>
        <fullName evidence="1">Uncharacterized protein</fullName>
    </submittedName>
</protein>
<accession>A0A060H7C1</accession>
<evidence type="ECO:0000313" key="1">
    <source>
        <dbReference type="EMBL" id="AIC11220.1"/>
    </source>
</evidence>
<dbReference type="KEGG" id="xfs:D934_06420"/>
<gene>
    <name evidence="1" type="ORF">D934_06420</name>
</gene>
<name>A0A060H7C1_XYLFS</name>
<sequence length="46" mass="5237">MRLTLEELRQGVLALASHTGWSLVDILALPTREFLFWIDGLPRDGE</sequence>
<dbReference type="Proteomes" id="UP000027215">
    <property type="component" value="Chromosome"/>
</dbReference>